<evidence type="ECO:0000313" key="12">
    <source>
        <dbReference type="EMBL" id="EEB11812.1"/>
    </source>
</evidence>
<feature type="binding site" evidence="11">
    <location>
        <position position="74"/>
    </location>
    <ligand>
        <name>S-adenosyl-L-methionine</name>
        <dbReference type="ChEBI" id="CHEBI:59789"/>
    </ligand>
</feature>
<feature type="binding site" evidence="11">
    <location>
        <position position="79"/>
    </location>
    <ligand>
        <name>S-adenosyl-L-methionine</name>
        <dbReference type="ChEBI" id="CHEBI:59789"/>
    </ligand>
</feature>
<feature type="binding site" evidence="11">
    <location>
        <begin position="123"/>
        <end position="124"/>
    </location>
    <ligand>
        <name>S-adenosyl-L-methionine</name>
        <dbReference type="ChEBI" id="CHEBI:59789"/>
    </ligand>
</feature>
<evidence type="ECO:0000256" key="10">
    <source>
        <dbReference type="ARBA" id="ARBA00048167"/>
    </source>
</evidence>
<dbReference type="AlphaFoldDB" id="E0VEK6"/>
<evidence type="ECO:0000256" key="11">
    <source>
        <dbReference type="PIRSR" id="PIRSR016958-1"/>
    </source>
</evidence>
<dbReference type="EnsemblMetazoa" id="PHUM136020-RA">
    <property type="protein sequence ID" value="PHUM136020-PA"/>
    <property type="gene ID" value="PHUM136020"/>
</dbReference>
<sequence length="230" mass="26359">MEDLKDLENNLTDEKSKFYENAQDYWSSVEPTVDGMLGGFGCLSSIDIKGSELFLMKIFSQKNKPNNNRALDCGAGIGRISKNLLVKHFHHVDLVEQNPKFIEAAKKFLSFEKKIENFYTCGLQDFTPEANFYDVIWCQWVLGHLTDSDLINFFKRCKRGLRKNGIIVVKENVSSENLIMDEQDSSVTRSNNVFLNIFKEANLNIVKQSKQANFPKQLMCVKLFALQPIV</sequence>
<dbReference type="FunFam" id="3.40.50.150:FF:000025">
    <property type="entry name" value="N-terminal Xaa-Pro-Lys N-methyltransferase 1"/>
    <property type="match status" value="1"/>
</dbReference>
<dbReference type="GO" id="GO:0071885">
    <property type="term" value="F:N-terminal protein N-methyltransferase activity"/>
    <property type="evidence" value="ECO:0007669"/>
    <property type="project" value="UniProtKB-EC"/>
</dbReference>
<keyword evidence="14" id="KW-1185">Reference proteome</keyword>
<proteinExistence type="inferred from homology"/>
<dbReference type="SUPFAM" id="SSF53335">
    <property type="entry name" value="S-adenosyl-L-methionine-dependent methyltransferases"/>
    <property type="match status" value="1"/>
</dbReference>
<keyword evidence="4 11" id="KW-0949">S-adenosyl-L-methionine</keyword>
<dbReference type="GeneID" id="8234227"/>
<keyword evidence="2" id="KW-0489">Methyltransferase</keyword>
<protein>
    <recommendedName>
        <fullName evidence="6">Alpha N-terminal protein methyltransferase 1</fullName>
        <ecNumber evidence="5">2.1.1.244</ecNumber>
    </recommendedName>
    <alternativeName>
        <fullName evidence="7">X-Pro-Lys N-terminal protein methyltransferase 1</fullName>
    </alternativeName>
</protein>
<dbReference type="PIRSF" id="PIRSF016958">
    <property type="entry name" value="DUF858_MeTrfase_lik"/>
    <property type="match status" value="1"/>
</dbReference>
<dbReference type="InterPro" id="IPR008576">
    <property type="entry name" value="MeTrfase_NTM1"/>
</dbReference>
<comment type="catalytic activity">
    <reaction evidence="8">
        <text>N-terminal L-seryl-L-prolyl-L-lysyl-[protein] + 3 S-adenosyl-L-methionine = N-terminal N,N,N-trimethyl-L-seryl-L-prolyl-L-lysyl-[protein] + 3 S-adenosyl-L-homocysteine + 3 H(+)</text>
        <dbReference type="Rhea" id="RHEA:54724"/>
        <dbReference type="Rhea" id="RHEA-COMP:13789"/>
        <dbReference type="Rhea" id="RHEA-COMP:13973"/>
        <dbReference type="ChEBI" id="CHEBI:15378"/>
        <dbReference type="ChEBI" id="CHEBI:57856"/>
        <dbReference type="ChEBI" id="CHEBI:59789"/>
        <dbReference type="ChEBI" id="CHEBI:138061"/>
        <dbReference type="ChEBI" id="CHEBI:138317"/>
        <dbReference type="EC" id="2.1.1.244"/>
    </reaction>
</comment>
<reference evidence="13" key="3">
    <citation type="submission" date="2020-05" db="UniProtKB">
        <authorList>
            <consortium name="EnsemblMetazoa"/>
        </authorList>
    </citation>
    <scope>IDENTIFICATION</scope>
    <source>
        <strain evidence="13">USDA</strain>
    </source>
</reference>
<reference evidence="12" key="2">
    <citation type="submission" date="2007-04" db="EMBL/GenBank/DDBJ databases">
        <title>The genome of the human body louse.</title>
        <authorList>
            <consortium name="The Human Body Louse Genome Consortium"/>
            <person name="Kirkness E."/>
            <person name="Walenz B."/>
            <person name="Hass B."/>
            <person name="Bruggner R."/>
            <person name="Strausberg R."/>
        </authorList>
    </citation>
    <scope>NUCLEOTIDE SEQUENCE</scope>
    <source>
        <strain evidence="12">USDA</strain>
    </source>
</reference>
<evidence type="ECO:0000256" key="8">
    <source>
        <dbReference type="ARBA" id="ARBA00047306"/>
    </source>
</evidence>
<comment type="similarity">
    <text evidence="1">Belongs to the methyltransferase superfamily. NTM1 family.</text>
</comment>
<dbReference type="eggNOG" id="KOG3178">
    <property type="taxonomic scope" value="Eukaryota"/>
</dbReference>
<dbReference type="RefSeq" id="XP_002424550.1">
    <property type="nucleotide sequence ID" value="XM_002424505.1"/>
</dbReference>
<evidence type="ECO:0000256" key="2">
    <source>
        <dbReference type="ARBA" id="ARBA00022603"/>
    </source>
</evidence>
<dbReference type="HOGENOM" id="CLU_055356_3_1_1"/>
<dbReference type="Gene3D" id="3.40.50.150">
    <property type="entry name" value="Vaccinia Virus protein VP39"/>
    <property type="match status" value="1"/>
</dbReference>
<evidence type="ECO:0000256" key="7">
    <source>
        <dbReference type="ARBA" id="ARBA00043129"/>
    </source>
</evidence>
<dbReference type="GO" id="GO:0005737">
    <property type="term" value="C:cytoplasm"/>
    <property type="evidence" value="ECO:0007669"/>
    <property type="project" value="TreeGrafter"/>
</dbReference>
<feature type="binding site" evidence="11">
    <location>
        <position position="139"/>
    </location>
    <ligand>
        <name>S-adenosyl-L-methionine</name>
        <dbReference type="ChEBI" id="CHEBI:59789"/>
    </ligand>
</feature>
<dbReference type="OrthoDB" id="1298661at2759"/>
<organism>
    <name type="scientific">Pediculus humanus subsp. corporis</name>
    <name type="common">Body louse</name>
    <dbReference type="NCBI Taxonomy" id="121224"/>
    <lineage>
        <taxon>Eukaryota</taxon>
        <taxon>Metazoa</taxon>
        <taxon>Ecdysozoa</taxon>
        <taxon>Arthropoda</taxon>
        <taxon>Hexapoda</taxon>
        <taxon>Insecta</taxon>
        <taxon>Pterygota</taxon>
        <taxon>Neoptera</taxon>
        <taxon>Paraneoptera</taxon>
        <taxon>Psocodea</taxon>
        <taxon>Troctomorpha</taxon>
        <taxon>Phthiraptera</taxon>
        <taxon>Anoplura</taxon>
        <taxon>Pediculidae</taxon>
        <taxon>Pediculus</taxon>
    </lineage>
</organism>
<dbReference type="Proteomes" id="UP000009046">
    <property type="component" value="Unassembled WGS sequence"/>
</dbReference>
<dbReference type="FunCoup" id="E0VEK6">
    <property type="interactions" value="1572"/>
</dbReference>
<evidence type="ECO:0000256" key="6">
    <source>
        <dbReference type="ARBA" id="ARBA00039449"/>
    </source>
</evidence>
<dbReference type="OMA" id="PVRMYCL"/>
<dbReference type="EMBL" id="DS235093">
    <property type="protein sequence ID" value="EEB11812.1"/>
    <property type="molecule type" value="Genomic_DNA"/>
</dbReference>
<dbReference type="EC" id="2.1.1.244" evidence="5"/>
<accession>E0VEK6</accession>
<evidence type="ECO:0000256" key="1">
    <source>
        <dbReference type="ARBA" id="ARBA00009059"/>
    </source>
</evidence>
<gene>
    <name evidence="13" type="primary">8234227</name>
    <name evidence="12" type="ORF">Phum_PHUM136020</name>
</gene>
<dbReference type="KEGG" id="phu:Phum_PHUM136020"/>
<dbReference type="PANTHER" id="PTHR12753">
    <property type="entry name" value="AD-003 - RELATED"/>
    <property type="match status" value="1"/>
</dbReference>
<comment type="catalytic activity">
    <reaction evidence="9">
        <text>N-terminal L-prolyl-L-prolyl-L-lysyl-[protein] + 2 S-adenosyl-L-methionine = N-terminal N,N-dimethyl-L-prolyl-L-prolyl-L-lysyl-[protein] + 2 S-adenosyl-L-homocysteine + 2 H(+)</text>
        <dbReference type="Rhea" id="RHEA:54736"/>
        <dbReference type="Rhea" id="RHEA-COMP:13787"/>
        <dbReference type="Rhea" id="RHEA-COMP:13974"/>
        <dbReference type="ChEBI" id="CHEBI:15378"/>
        <dbReference type="ChEBI" id="CHEBI:57856"/>
        <dbReference type="ChEBI" id="CHEBI:59789"/>
        <dbReference type="ChEBI" id="CHEBI:138059"/>
        <dbReference type="ChEBI" id="CHEBI:138318"/>
        <dbReference type="EC" id="2.1.1.244"/>
    </reaction>
</comment>
<comment type="catalytic activity">
    <reaction evidence="10">
        <text>N-terminal L-alanyl-L-prolyl-L-lysyl-[protein] + 3 S-adenosyl-L-methionine = N-terminal N,N,N-trimethyl-L-alanyl-L-prolyl-L-lysyl-[protein] + 3 S-adenosyl-L-homocysteine + 3 H(+)</text>
        <dbReference type="Rhea" id="RHEA:54712"/>
        <dbReference type="Rhea" id="RHEA-COMP:13785"/>
        <dbReference type="Rhea" id="RHEA-COMP:13971"/>
        <dbReference type="ChEBI" id="CHEBI:15378"/>
        <dbReference type="ChEBI" id="CHEBI:57856"/>
        <dbReference type="ChEBI" id="CHEBI:59789"/>
        <dbReference type="ChEBI" id="CHEBI:138057"/>
        <dbReference type="ChEBI" id="CHEBI:138315"/>
        <dbReference type="EC" id="2.1.1.244"/>
    </reaction>
</comment>
<evidence type="ECO:0000256" key="5">
    <source>
        <dbReference type="ARBA" id="ARBA00039112"/>
    </source>
</evidence>
<dbReference type="VEuPathDB" id="VectorBase:PHUM136020"/>
<dbReference type="GO" id="GO:0032259">
    <property type="term" value="P:methylation"/>
    <property type="evidence" value="ECO:0007669"/>
    <property type="project" value="UniProtKB-KW"/>
</dbReference>
<reference evidence="12" key="1">
    <citation type="submission" date="2007-04" db="EMBL/GenBank/DDBJ databases">
        <title>Annotation of Pediculus humanus corporis strain USDA.</title>
        <authorList>
            <person name="Kirkness E."/>
            <person name="Hannick L."/>
            <person name="Hass B."/>
            <person name="Bruggner R."/>
            <person name="Lawson D."/>
            <person name="Bidwell S."/>
            <person name="Joardar V."/>
            <person name="Caler E."/>
            <person name="Walenz B."/>
            <person name="Inman J."/>
            <person name="Schobel S."/>
            <person name="Galinsky K."/>
            <person name="Amedeo P."/>
            <person name="Strausberg R."/>
        </authorList>
    </citation>
    <scope>NUCLEOTIDE SEQUENCE</scope>
    <source>
        <strain evidence="12">USDA</strain>
    </source>
</reference>
<dbReference type="InterPro" id="IPR029063">
    <property type="entry name" value="SAM-dependent_MTases_sf"/>
</dbReference>
<evidence type="ECO:0000313" key="14">
    <source>
        <dbReference type="Proteomes" id="UP000009046"/>
    </source>
</evidence>
<evidence type="ECO:0000256" key="3">
    <source>
        <dbReference type="ARBA" id="ARBA00022679"/>
    </source>
</evidence>
<name>E0VEK6_PEDHC</name>
<evidence type="ECO:0000313" key="13">
    <source>
        <dbReference type="EnsemblMetazoa" id="PHUM136020-PA"/>
    </source>
</evidence>
<evidence type="ECO:0000256" key="4">
    <source>
        <dbReference type="ARBA" id="ARBA00022691"/>
    </source>
</evidence>
<dbReference type="CTD" id="8234227"/>
<dbReference type="InParanoid" id="E0VEK6"/>
<dbReference type="Pfam" id="PF05891">
    <property type="entry name" value="Methyltransf_PK"/>
    <property type="match status" value="1"/>
</dbReference>
<dbReference type="STRING" id="121224.E0VEK6"/>
<keyword evidence="3" id="KW-0808">Transferase</keyword>
<evidence type="ECO:0000256" key="9">
    <source>
        <dbReference type="ARBA" id="ARBA00047885"/>
    </source>
</evidence>
<dbReference type="EMBL" id="AAZO01001575">
    <property type="status" value="NOT_ANNOTATED_CDS"/>
    <property type="molecule type" value="Genomic_DNA"/>
</dbReference>
<dbReference type="PANTHER" id="PTHR12753:SF0">
    <property type="entry name" value="ALPHA N-TERMINAL PROTEIN METHYLTRANSFERASE 1"/>
    <property type="match status" value="1"/>
</dbReference>
<dbReference type="CDD" id="cd02440">
    <property type="entry name" value="AdoMet_MTases"/>
    <property type="match status" value="1"/>
</dbReference>